<evidence type="ECO:0000313" key="2">
    <source>
        <dbReference type="EMBL" id="CAK9116256.1"/>
    </source>
</evidence>
<name>A0ABP0STZ7_9DINO</name>
<reference evidence="1 3" key="1">
    <citation type="submission" date="2024-02" db="EMBL/GenBank/DDBJ databases">
        <authorList>
            <person name="Chen Y."/>
            <person name="Shah S."/>
            <person name="Dougan E. K."/>
            <person name="Thang M."/>
            <person name="Chan C."/>
        </authorList>
    </citation>
    <scope>NUCLEOTIDE SEQUENCE [LARGE SCALE GENOMIC DNA]</scope>
</reference>
<evidence type="ECO:0000313" key="1">
    <source>
        <dbReference type="EMBL" id="CAK9115833.1"/>
    </source>
</evidence>
<proteinExistence type="predicted"/>
<dbReference type="Proteomes" id="UP001642484">
    <property type="component" value="Unassembled WGS sequence"/>
</dbReference>
<dbReference type="EMBL" id="CAXAMN010028250">
    <property type="protein sequence ID" value="CAK9115833.1"/>
    <property type="molecule type" value="Genomic_DNA"/>
</dbReference>
<gene>
    <name evidence="1" type="ORF">CCMP2556_LOCUS53572</name>
    <name evidence="2" type="ORF">CCMP2556_LOCUS53885</name>
</gene>
<keyword evidence="3" id="KW-1185">Reference proteome</keyword>
<dbReference type="EMBL" id="CAXAMN010028361">
    <property type="protein sequence ID" value="CAK9116256.1"/>
    <property type="molecule type" value="Genomic_DNA"/>
</dbReference>
<accession>A0ABP0STZ7</accession>
<organism evidence="1 3">
    <name type="scientific">Durusdinium trenchii</name>
    <dbReference type="NCBI Taxonomy" id="1381693"/>
    <lineage>
        <taxon>Eukaryota</taxon>
        <taxon>Sar</taxon>
        <taxon>Alveolata</taxon>
        <taxon>Dinophyceae</taxon>
        <taxon>Suessiales</taxon>
        <taxon>Symbiodiniaceae</taxon>
        <taxon>Durusdinium</taxon>
    </lineage>
</organism>
<sequence>MSCHHKDPRPNIFSHQKRRTLGVCADFEFITEYSHVFGVSKPCETNLVDSLCGVVETSAFHPLVTASPHCFQPKTVCGVRRAWVVAWKALQIDAAKVTPTGCPMAVTFGCSTWSPLRNLTGARAWYKALTLNSGLITCT</sequence>
<protein>
    <submittedName>
        <fullName evidence="1">Uncharacterized protein</fullName>
    </submittedName>
</protein>
<evidence type="ECO:0000313" key="3">
    <source>
        <dbReference type="Proteomes" id="UP001642484"/>
    </source>
</evidence>
<comment type="caution">
    <text evidence="1">The sequence shown here is derived from an EMBL/GenBank/DDBJ whole genome shotgun (WGS) entry which is preliminary data.</text>
</comment>